<dbReference type="HOGENOM" id="CLU_043552_3_0_1"/>
<evidence type="ECO:0000256" key="1">
    <source>
        <dbReference type="RuleBase" id="RU004374"/>
    </source>
</evidence>
<keyword evidence="4" id="KW-1185">Reference proteome</keyword>
<keyword evidence="1 3" id="KW-0396">Initiation factor</keyword>
<keyword evidence="1" id="KW-0648">Protein biosynthesis</keyword>
<dbReference type="SUPFAM" id="SSF55418">
    <property type="entry name" value="eIF4e-like"/>
    <property type="match status" value="1"/>
</dbReference>
<gene>
    <name evidence="3" type="ORF">FOMPIDRAFT_159935</name>
</gene>
<proteinExistence type="inferred from homology"/>
<feature type="compositionally biased region" description="Low complexity" evidence="2">
    <location>
        <begin position="15"/>
        <end position="43"/>
    </location>
</feature>
<dbReference type="InterPro" id="IPR023398">
    <property type="entry name" value="TIF_eIF4e-like"/>
</dbReference>
<dbReference type="InParanoid" id="S8FRQ2"/>
<accession>S8FRQ2</accession>
<feature type="region of interest" description="Disordered" evidence="2">
    <location>
        <begin position="1"/>
        <end position="72"/>
    </location>
</feature>
<dbReference type="GO" id="GO:0016281">
    <property type="term" value="C:eukaryotic translation initiation factor 4F complex"/>
    <property type="evidence" value="ECO:0007669"/>
    <property type="project" value="TreeGrafter"/>
</dbReference>
<dbReference type="PANTHER" id="PTHR11960">
    <property type="entry name" value="EUKARYOTIC TRANSLATION INITIATION FACTOR 4E RELATED"/>
    <property type="match status" value="1"/>
</dbReference>
<comment type="similarity">
    <text evidence="1">Belongs to the eukaryotic initiation factor 4E family.</text>
</comment>
<dbReference type="Gene3D" id="3.30.760.10">
    <property type="entry name" value="RNA Cap, Translation Initiation Factor Eif4e"/>
    <property type="match status" value="1"/>
</dbReference>
<dbReference type="Pfam" id="PF01652">
    <property type="entry name" value="IF4E"/>
    <property type="match status" value="1"/>
</dbReference>
<dbReference type="GO" id="GO:0003743">
    <property type="term" value="F:translation initiation factor activity"/>
    <property type="evidence" value="ECO:0007669"/>
    <property type="project" value="UniProtKB-KW"/>
</dbReference>
<feature type="compositionally biased region" description="Polar residues" evidence="2">
    <location>
        <begin position="1"/>
        <end position="14"/>
    </location>
</feature>
<dbReference type="InterPro" id="IPR001040">
    <property type="entry name" value="TIF_eIF_4E"/>
</dbReference>
<dbReference type="PANTHER" id="PTHR11960:SF18">
    <property type="entry name" value="EUKARYOTIC TRANSLATION INITIATION FACTOR 4E HOMOLOGOUS PROTEIN, ISOFORM B"/>
    <property type="match status" value="1"/>
</dbReference>
<protein>
    <submittedName>
        <fullName evidence="3">Eukaryotic translation initiation factor 4E</fullName>
    </submittedName>
</protein>
<organism evidence="3 4">
    <name type="scientific">Fomitopsis schrenkii</name>
    <name type="common">Brown rot fungus</name>
    <dbReference type="NCBI Taxonomy" id="2126942"/>
    <lineage>
        <taxon>Eukaryota</taxon>
        <taxon>Fungi</taxon>
        <taxon>Dikarya</taxon>
        <taxon>Basidiomycota</taxon>
        <taxon>Agaricomycotina</taxon>
        <taxon>Agaricomycetes</taxon>
        <taxon>Polyporales</taxon>
        <taxon>Fomitopsis</taxon>
    </lineage>
</organism>
<dbReference type="OrthoDB" id="590761at2759"/>
<name>S8FRQ2_FOMSC</name>
<evidence type="ECO:0000256" key="2">
    <source>
        <dbReference type="SAM" id="MobiDB-lite"/>
    </source>
</evidence>
<dbReference type="AlphaFoldDB" id="S8FRQ2"/>
<sequence>MAGYFSNHSQSRFLANSNPQSTTTQTTATPNPAPASRPRVPSSKHFSTFVSGEEKALSKDKTSANGSRNGSPVVHPLRHTWVFWFRQQRGPGTKITNYEEGIKKISAFHSVESFWSLWTHLNPPSSLLPTTDYLLFHSGIRRPVWEDPLNISGGKWIIRLRKGVADRLWEDLVLAIVGEHFAECNAVGEEDKADGASGDISHGDWPEICGCTISVRQNEDIISVWNRRESDARAKETVKETIRRALNLPSTTVMEYKSNTDSMQDKSSFRVPAGTDRTPLS</sequence>
<reference evidence="3 4" key="1">
    <citation type="journal article" date="2012" name="Science">
        <title>The Paleozoic origin of enzymatic lignin decomposition reconstructed from 31 fungal genomes.</title>
        <authorList>
            <person name="Floudas D."/>
            <person name="Binder M."/>
            <person name="Riley R."/>
            <person name="Barry K."/>
            <person name="Blanchette R.A."/>
            <person name="Henrissat B."/>
            <person name="Martinez A.T."/>
            <person name="Otillar R."/>
            <person name="Spatafora J.W."/>
            <person name="Yadav J.S."/>
            <person name="Aerts A."/>
            <person name="Benoit I."/>
            <person name="Boyd A."/>
            <person name="Carlson A."/>
            <person name="Copeland A."/>
            <person name="Coutinho P.M."/>
            <person name="de Vries R.P."/>
            <person name="Ferreira P."/>
            <person name="Findley K."/>
            <person name="Foster B."/>
            <person name="Gaskell J."/>
            <person name="Glotzer D."/>
            <person name="Gorecki P."/>
            <person name="Heitman J."/>
            <person name="Hesse C."/>
            <person name="Hori C."/>
            <person name="Igarashi K."/>
            <person name="Jurgens J.A."/>
            <person name="Kallen N."/>
            <person name="Kersten P."/>
            <person name="Kohler A."/>
            <person name="Kuees U."/>
            <person name="Kumar T.K.A."/>
            <person name="Kuo A."/>
            <person name="LaButti K."/>
            <person name="Larrondo L.F."/>
            <person name="Lindquist E."/>
            <person name="Ling A."/>
            <person name="Lombard V."/>
            <person name="Lucas S."/>
            <person name="Lundell T."/>
            <person name="Martin R."/>
            <person name="McLaughlin D.J."/>
            <person name="Morgenstern I."/>
            <person name="Morin E."/>
            <person name="Murat C."/>
            <person name="Nagy L.G."/>
            <person name="Nolan M."/>
            <person name="Ohm R.A."/>
            <person name="Patyshakuliyeva A."/>
            <person name="Rokas A."/>
            <person name="Ruiz-Duenas F.J."/>
            <person name="Sabat G."/>
            <person name="Salamov A."/>
            <person name="Samejima M."/>
            <person name="Schmutz J."/>
            <person name="Slot J.C."/>
            <person name="St John F."/>
            <person name="Stenlid J."/>
            <person name="Sun H."/>
            <person name="Sun S."/>
            <person name="Syed K."/>
            <person name="Tsang A."/>
            <person name="Wiebenga A."/>
            <person name="Young D."/>
            <person name="Pisabarro A."/>
            <person name="Eastwood D.C."/>
            <person name="Martin F."/>
            <person name="Cullen D."/>
            <person name="Grigoriev I.V."/>
            <person name="Hibbett D.S."/>
        </authorList>
    </citation>
    <scope>NUCLEOTIDE SEQUENCE</scope>
    <source>
        <strain evidence="4">FP-58527</strain>
    </source>
</reference>
<feature type="compositionally biased region" description="Basic and acidic residues" evidence="2">
    <location>
        <begin position="52"/>
        <end position="62"/>
    </location>
</feature>
<dbReference type="STRING" id="743788.S8FRQ2"/>
<dbReference type="GO" id="GO:0000340">
    <property type="term" value="F:RNA 7-methylguanosine cap binding"/>
    <property type="evidence" value="ECO:0007669"/>
    <property type="project" value="TreeGrafter"/>
</dbReference>
<keyword evidence="1" id="KW-0694">RNA-binding</keyword>
<feature type="region of interest" description="Disordered" evidence="2">
    <location>
        <begin position="255"/>
        <end position="281"/>
    </location>
</feature>
<evidence type="ECO:0000313" key="3">
    <source>
        <dbReference type="EMBL" id="EPT00935.1"/>
    </source>
</evidence>
<dbReference type="eggNOG" id="KOG1669">
    <property type="taxonomic scope" value="Eukaryota"/>
</dbReference>
<dbReference type="EMBL" id="KE504145">
    <property type="protein sequence ID" value="EPT00935.1"/>
    <property type="molecule type" value="Genomic_DNA"/>
</dbReference>
<evidence type="ECO:0000313" key="4">
    <source>
        <dbReference type="Proteomes" id="UP000015241"/>
    </source>
</evidence>
<dbReference type="Proteomes" id="UP000015241">
    <property type="component" value="Unassembled WGS sequence"/>
</dbReference>